<dbReference type="AlphaFoldDB" id="A0A1S8KLI7"/>
<feature type="transmembrane region" description="Helical" evidence="1">
    <location>
        <begin position="37"/>
        <end position="55"/>
    </location>
</feature>
<evidence type="ECO:0000313" key="3">
    <source>
        <dbReference type="Proteomes" id="UP000190409"/>
    </source>
</evidence>
<evidence type="ECO:0000313" key="2">
    <source>
        <dbReference type="EMBL" id="OOL80604.1"/>
    </source>
</evidence>
<feature type="transmembrane region" description="Helical" evidence="1">
    <location>
        <begin position="171"/>
        <end position="188"/>
    </location>
</feature>
<sequence length="238" mass="27641">MNKQLALKLTKGIGLFLLTLLFYILPGIIYSHSFSPIAWRPTSILFLFIMTNALLENRLRHLTTKKIPLSLILLLLILIAELAYFARHFSLPIVFNLILFTLLSMSQRLFANLQLKFIGITLLIWFKIVVMNIIVFYLSTNFISTNLIWLMIPYLLPHLVAHLIHWKDDYLTPLFLSIIASYILSISLSWSFAGWTSLIQLLSLPTALWLLNKQTVQSARIYTVFFSMIQLVLMIQFY</sequence>
<gene>
    <name evidence="2" type="ORF">BWX42_01310</name>
</gene>
<feature type="transmembrane region" description="Helical" evidence="1">
    <location>
        <begin position="219"/>
        <end position="237"/>
    </location>
</feature>
<keyword evidence="1" id="KW-1133">Transmembrane helix</keyword>
<feature type="transmembrane region" description="Helical" evidence="1">
    <location>
        <begin position="67"/>
        <end position="85"/>
    </location>
</feature>
<accession>A0A1S8KLI7</accession>
<comment type="caution">
    <text evidence="2">The sequence shown here is derived from an EMBL/GenBank/DDBJ whole genome shotgun (WGS) entry which is preliminary data.</text>
</comment>
<protein>
    <submittedName>
        <fullName evidence="2">Uncharacterized protein</fullName>
    </submittedName>
</protein>
<keyword evidence="1" id="KW-0472">Membrane</keyword>
<reference evidence="2 3" key="1">
    <citation type="submission" date="2017-01" db="EMBL/GenBank/DDBJ databases">
        <title>Complete Genome Sequence of Dolosigranulum pigrum isolated from a Patient with interstitial lung disease.</title>
        <authorList>
            <person name="Mukhopadhyay R."/>
            <person name="Joaquin J."/>
            <person name="Hogue R."/>
            <person name="Fitzgerald S."/>
            <person name="Jospin G."/>
            <person name="Eisen J.A."/>
            <person name="Chaturvedi V."/>
        </authorList>
    </citation>
    <scope>NUCLEOTIDE SEQUENCE [LARGE SCALE GENOMIC DNA]</scope>
    <source>
        <strain evidence="2 3">15S00348</strain>
    </source>
</reference>
<name>A0A1S8KLI7_9LACT</name>
<proteinExistence type="predicted"/>
<organism evidence="2 3">
    <name type="scientific">Dolosigranulum pigrum</name>
    <dbReference type="NCBI Taxonomy" id="29394"/>
    <lineage>
        <taxon>Bacteria</taxon>
        <taxon>Bacillati</taxon>
        <taxon>Bacillota</taxon>
        <taxon>Bacilli</taxon>
        <taxon>Lactobacillales</taxon>
        <taxon>Carnobacteriaceae</taxon>
        <taxon>Dolosigranulum</taxon>
    </lineage>
</organism>
<dbReference type="Proteomes" id="UP000190409">
    <property type="component" value="Unassembled WGS sequence"/>
</dbReference>
<feature type="transmembrane region" description="Helical" evidence="1">
    <location>
        <begin position="12"/>
        <end position="31"/>
    </location>
</feature>
<dbReference type="EMBL" id="MUYF01000003">
    <property type="protein sequence ID" value="OOL80604.1"/>
    <property type="molecule type" value="Genomic_DNA"/>
</dbReference>
<keyword evidence="1" id="KW-0812">Transmembrane</keyword>
<evidence type="ECO:0000256" key="1">
    <source>
        <dbReference type="SAM" id="Phobius"/>
    </source>
</evidence>